<evidence type="ECO:0000256" key="2">
    <source>
        <dbReference type="ARBA" id="ARBA00023002"/>
    </source>
</evidence>
<keyword evidence="2" id="KW-0560">Oxidoreductase</keyword>
<evidence type="ECO:0000313" key="4">
    <source>
        <dbReference type="EMBL" id="UYQ73103.1"/>
    </source>
</evidence>
<organism evidence="4 5">
    <name type="scientific">Pelagibacterium flavum</name>
    <dbReference type="NCBI Taxonomy" id="2984530"/>
    <lineage>
        <taxon>Bacteria</taxon>
        <taxon>Pseudomonadati</taxon>
        <taxon>Pseudomonadota</taxon>
        <taxon>Alphaproteobacteria</taxon>
        <taxon>Hyphomicrobiales</taxon>
        <taxon>Devosiaceae</taxon>
        <taxon>Pelagibacterium</taxon>
    </lineage>
</organism>
<dbReference type="SUPFAM" id="SSF51735">
    <property type="entry name" value="NAD(P)-binding Rossmann-fold domains"/>
    <property type="match status" value="1"/>
</dbReference>
<dbReference type="Pfam" id="PF13561">
    <property type="entry name" value="adh_short_C2"/>
    <property type="match status" value="1"/>
</dbReference>
<dbReference type="PRINTS" id="PR00081">
    <property type="entry name" value="GDHRDH"/>
</dbReference>
<keyword evidence="5" id="KW-1185">Reference proteome</keyword>
<gene>
    <name evidence="4" type="ORF">OF122_04895</name>
</gene>
<evidence type="ECO:0000259" key="3">
    <source>
        <dbReference type="SMART" id="SM00822"/>
    </source>
</evidence>
<dbReference type="InterPro" id="IPR036291">
    <property type="entry name" value="NAD(P)-bd_dom_sf"/>
</dbReference>
<comment type="similarity">
    <text evidence="1">Belongs to the short-chain dehydrogenases/reductases (SDR) family.</text>
</comment>
<dbReference type="EMBL" id="CP107716">
    <property type="protein sequence ID" value="UYQ73103.1"/>
    <property type="molecule type" value="Genomic_DNA"/>
</dbReference>
<reference evidence="4" key="1">
    <citation type="submission" date="2022-10" db="EMBL/GenBank/DDBJ databases">
        <title>YIM 151497 complete genome.</title>
        <authorList>
            <person name="Chen X."/>
        </authorList>
    </citation>
    <scope>NUCLEOTIDE SEQUENCE</scope>
    <source>
        <strain evidence="4">YIM 151497</strain>
    </source>
</reference>
<evidence type="ECO:0000313" key="5">
    <source>
        <dbReference type="Proteomes" id="UP001163882"/>
    </source>
</evidence>
<dbReference type="InterPro" id="IPR057326">
    <property type="entry name" value="KR_dom"/>
</dbReference>
<dbReference type="InterPro" id="IPR020904">
    <property type="entry name" value="Sc_DH/Rdtase_CS"/>
</dbReference>
<dbReference type="InterPro" id="IPR002347">
    <property type="entry name" value="SDR_fam"/>
</dbReference>
<evidence type="ECO:0000256" key="1">
    <source>
        <dbReference type="ARBA" id="ARBA00006484"/>
    </source>
</evidence>
<dbReference type="PANTHER" id="PTHR43669:SF8">
    <property type="entry name" value="SHORT-CHAIN TYPE DEHYDROGENASE_REDUCTASE-RELATED"/>
    <property type="match status" value="1"/>
</dbReference>
<dbReference type="PROSITE" id="PS00061">
    <property type="entry name" value="ADH_SHORT"/>
    <property type="match status" value="1"/>
</dbReference>
<dbReference type="SMART" id="SM00822">
    <property type="entry name" value="PKS_KR"/>
    <property type="match status" value="1"/>
</dbReference>
<dbReference type="Gene3D" id="3.40.50.720">
    <property type="entry name" value="NAD(P)-binding Rossmann-like Domain"/>
    <property type="match status" value="1"/>
</dbReference>
<sequence length="253" mass="26414">MNLFDLAGRSVLVTGGSRGLGREMALGLAQAGAHVAIAGRNRDELDATVSDIEAAGGKCTAIKADLLDANGPKSLVANAVSALGWLDIVLHAAGHQVRKPLAELSIDEWDDIQAIHLRAAFLLAQGAIRHFRAKGMPGKIVFVGSLNSHIGIANVGAYAAAKSGLAGLARVLSAENAEAGICVNTIIPGYFHTALTNDLFADKARHDWVMSRIPMKRLGTPQDLVGAAIYFSSPASDYVTGAEIRVDGGWLAT</sequence>
<feature type="domain" description="Ketoreductase" evidence="3">
    <location>
        <begin position="9"/>
        <end position="180"/>
    </location>
</feature>
<dbReference type="PANTHER" id="PTHR43669">
    <property type="entry name" value="5-KETO-D-GLUCONATE 5-REDUCTASE"/>
    <property type="match status" value="1"/>
</dbReference>
<dbReference type="RefSeq" id="WP_264226692.1">
    <property type="nucleotide sequence ID" value="NZ_CP107716.1"/>
</dbReference>
<name>A0ABY6IRB1_9HYPH</name>
<protein>
    <submittedName>
        <fullName evidence="4">SDR family oxidoreductase</fullName>
    </submittedName>
</protein>
<accession>A0ABY6IRB1</accession>
<proteinExistence type="inferred from homology"/>
<dbReference type="Proteomes" id="UP001163882">
    <property type="component" value="Chromosome"/>
</dbReference>